<evidence type="ECO:0000313" key="2">
    <source>
        <dbReference type="Proteomes" id="UP000230607"/>
    </source>
</evidence>
<dbReference type="Proteomes" id="UP000230607">
    <property type="component" value="Chromosome 1"/>
</dbReference>
<reference evidence="2" key="1">
    <citation type="submission" date="2017-03" db="EMBL/GenBank/DDBJ databases">
        <authorList>
            <person name="Herbold C."/>
        </authorList>
    </citation>
    <scope>NUCLEOTIDE SEQUENCE [LARGE SCALE GENOMIC DNA]</scope>
</reference>
<gene>
    <name evidence="1" type="ORF">NCS_10846</name>
</gene>
<keyword evidence="2" id="KW-1185">Reference proteome</keyword>
<evidence type="ECO:0000313" key="1">
    <source>
        <dbReference type="EMBL" id="SMH71039.1"/>
    </source>
</evidence>
<dbReference type="EMBL" id="LT841358">
    <property type="protein sequence ID" value="SMH71039.1"/>
    <property type="molecule type" value="Genomic_DNA"/>
</dbReference>
<proteinExistence type="predicted"/>
<sequence>MTQDLNPISWGAQDRYQAHFIVKSHRNIAEDDFLARSKLQTKGHFASKRVTGVTWVGGSLADILNADDTLHNMMIKLSYADAHIVVEPTKAGIRIYGKWMDGSNFSMTKDLFAVYDRIALNIRK</sequence>
<accession>A0A2H1FEG3</accession>
<dbReference type="AlphaFoldDB" id="A0A2H1FEG3"/>
<name>A0A2H1FEG3_9ARCH</name>
<dbReference type="OrthoDB" id="7569at2157"/>
<organism evidence="1 2">
    <name type="scientific">Candidatus Nitrosotalea okcheonensis</name>
    <dbReference type="NCBI Taxonomy" id="1903276"/>
    <lineage>
        <taxon>Archaea</taxon>
        <taxon>Nitrososphaerota</taxon>
        <taxon>Nitrososphaeria</taxon>
        <taxon>Nitrosotaleales</taxon>
        <taxon>Nitrosotaleaceae</taxon>
        <taxon>Nitrosotalea</taxon>
    </lineage>
</organism>
<dbReference type="RefSeq" id="WP_157927078.1">
    <property type="nucleotide sequence ID" value="NZ_LT841358.1"/>
</dbReference>
<protein>
    <submittedName>
        <fullName evidence="1">Uncharacterized protein</fullName>
    </submittedName>
</protein>